<keyword evidence="2" id="KW-0472">Membrane</keyword>
<evidence type="ECO:0000256" key="1">
    <source>
        <dbReference type="SAM" id="MobiDB-lite"/>
    </source>
</evidence>
<feature type="region of interest" description="Disordered" evidence="1">
    <location>
        <begin position="96"/>
        <end position="128"/>
    </location>
</feature>
<feature type="compositionally biased region" description="Polar residues" evidence="1">
    <location>
        <begin position="119"/>
        <end position="128"/>
    </location>
</feature>
<feature type="compositionally biased region" description="Polar residues" evidence="1">
    <location>
        <begin position="199"/>
        <end position="215"/>
    </location>
</feature>
<evidence type="ECO:0000256" key="2">
    <source>
        <dbReference type="SAM" id="Phobius"/>
    </source>
</evidence>
<evidence type="ECO:0000313" key="3">
    <source>
        <dbReference type="EMBL" id="KAF2297963.1"/>
    </source>
</evidence>
<feature type="transmembrane region" description="Helical" evidence="2">
    <location>
        <begin position="12"/>
        <end position="36"/>
    </location>
</feature>
<accession>A0A6A6LCZ2</accession>
<dbReference type="AlphaFoldDB" id="A0A6A6LCZ2"/>
<keyword evidence="4" id="KW-1185">Reference proteome</keyword>
<feature type="region of interest" description="Disordered" evidence="1">
    <location>
        <begin position="198"/>
        <end position="224"/>
    </location>
</feature>
<protein>
    <submittedName>
        <fullName evidence="3">Uncharacterized protein</fullName>
    </submittedName>
</protein>
<keyword evidence="2" id="KW-1133">Transmembrane helix</keyword>
<name>A0A6A6LCZ2_HEVBR</name>
<reference evidence="3 4" key="1">
    <citation type="journal article" date="2020" name="Mol. Plant">
        <title>The Chromosome-Based Rubber Tree Genome Provides New Insights into Spurge Genome Evolution and Rubber Biosynthesis.</title>
        <authorList>
            <person name="Liu J."/>
            <person name="Shi C."/>
            <person name="Shi C.C."/>
            <person name="Li W."/>
            <person name="Zhang Q.J."/>
            <person name="Zhang Y."/>
            <person name="Li K."/>
            <person name="Lu H.F."/>
            <person name="Shi C."/>
            <person name="Zhu S.T."/>
            <person name="Xiao Z.Y."/>
            <person name="Nan H."/>
            <person name="Yue Y."/>
            <person name="Zhu X.G."/>
            <person name="Wu Y."/>
            <person name="Hong X.N."/>
            <person name="Fan G.Y."/>
            <person name="Tong Y."/>
            <person name="Zhang D."/>
            <person name="Mao C.L."/>
            <person name="Liu Y.L."/>
            <person name="Hao S.J."/>
            <person name="Liu W.Q."/>
            <person name="Lv M.Q."/>
            <person name="Zhang H.B."/>
            <person name="Liu Y."/>
            <person name="Hu-Tang G.R."/>
            <person name="Wang J.P."/>
            <person name="Wang J.H."/>
            <person name="Sun Y.H."/>
            <person name="Ni S.B."/>
            <person name="Chen W.B."/>
            <person name="Zhang X.C."/>
            <person name="Jiao Y.N."/>
            <person name="Eichler E.E."/>
            <person name="Li G.H."/>
            <person name="Liu X."/>
            <person name="Gao L.Z."/>
        </authorList>
    </citation>
    <scope>NUCLEOTIDE SEQUENCE [LARGE SCALE GENOMIC DNA]</scope>
    <source>
        <strain evidence="4">cv. GT1</strain>
        <tissue evidence="3">Leaf</tissue>
    </source>
</reference>
<organism evidence="3 4">
    <name type="scientific">Hevea brasiliensis</name>
    <name type="common">Para rubber tree</name>
    <name type="synonym">Siphonia brasiliensis</name>
    <dbReference type="NCBI Taxonomy" id="3981"/>
    <lineage>
        <taxon>Eukaryota</taxon>
        <taxon>Viridiplantae</taxon>
        <taxon>Streptophyta</taxon>
        <taxon>Embryophyta</taxon>
        <taxon>Tracheophyta</taxon>
        <taxon>Spermatophyta</taxon>
        <taxon>Magnoliopsida</taxon>
        <taxon>eudicotyledons</taxon>
        <taxon>Gunneridae</taxon>
        <taxon>Pentapetalae</taxon>
        <taxon>rosids</taxon>
        <taxon>fabids</taxon>
        <taxon>Malpighiales</taxon>
        <taxon>Euphorbiaceae</taxon>
        <taxon>Crotonoideae</taxon>
        <taxon>Micrandreae</taxon>
        <taxon>Hevea</taxon>
    </lineage>
</organism>
<dbReference type="EMBL" id="JAAGAX010000011">
    <property type="protein sequence ID" value="KAF2297963.1"/>
    <property type="molecule type" value="Genomic_DNA"/>
</dbReference>
<proteinExistence type="predicted"/>
<comment type="caution">
    <text evidence="3">The sequence shown here is derived from an EMBL/GenBank/DDBJ whole genome shotgun (WGS) entry which is preliminary data.</text>
</comment>
<keyword evidence="2" id="KW-0812">Transmembrane</keyword>
<evidence type="ECO:0000313" key="4">
    <source>
        <dbReference type="Proteomes" id="UP000467840"/>
    </source>
</evidence>
<dbReference type="Proteomes" id="UP000467840">
    <property type="component" value="Chromosome 1"/>
</dbReference>
<sequence>MLINRFSDLIILSKVVCLVCDFQITAIFVMSFYYKWIFFMFKTAFKFYVKNMTKDIQLILESLMTSTLLEVQNLLRRMEENKIRNVQLHAVVPERNDNNSRISSSPSKSSSTCSSPSSHQAVNTSSARKSMEDVWKDINLTCLQECPASHTNHHPAFPAGVILQDFLVRPFNKDPPTHSSGSRVTDFLDSLAPRPATTLRLNSGSDLENLGSNSVPRRPKTSVA</sequence>
<gene>
    <name evidence="3" type="ORF">GH714_006778</name>
</gene>
<feature type="compositionally biased region" description="Low complexity" evidence="1">
    <location>
        <begin position="100"/>
        <end position="118"/>
    </location>
</feature>